<gene>
    <name evidence="2" type="ORF">B0H16DRAFT_1455124</name>
</gene>
<evidence type="ECO:0000313" key="2">
    <source>
        <dbReference type="EMBL" id="KAJ7763882.1"/>
    </source>
</evidence>
<protein>
    <submittedName>
        <fullName evidence="2">Uncharacterized protein</fullName>
    </submittedName>
</protein>
<sequence>MRTRSSKIYGDLSNSKADDAPTSVSDKSLEDSGSTSFGARTTRELASNPIAISQSSWVLPADSPDKIRRIPKLLVVLNDQTTRDLQAALGRNKRLSLRNSELILAFGKKRAENLELKRVVSVARIDSVKNHDGAKDALMDATQCPVCYLPMIIKQPQTSRLRSHLFPGLFGELVCRAARNACKTVQLSDVQKNSKIPAYP</sequence>
<feature type="region of interest" description="Disordered" evidence="1">
    <location>
        <begin position="1"/>
        <end position="40"/>
    </location>
</feature>
<organism evidence="2 3">
    <name type="scientific">Mycena metata</name>
    <dbReference type="NCBI Taxonomy" id="1033252"/>
    <lineage>
        <taxon>Eukaryota</taxon>
        <taxon>Fungi</taxon>
        <taxon>Dikarya</taxon>
        <taxon>Basidiomycota</taxon>
        <taxon>Agaricomycotina</taxon>
        <taxon>Agaricomycetes</taxon>
        <taxon>Agaricomycetidae</taxon>
        <taxon>Agaricales</taxon>
        <taxon>Marasmiineae</taxon>
        <taxon>Mycenaceae</taxon>
        <taxon>Mycena</taxon>
    </lineage>
</organism>
<dbReference type="AlphaFoldDB" id="A0AAD7JGF7"/>
<evidence type="ECO:0000256" key="1">
    <source>
        <dbReference type="SAM" id="MobiDB-lite"/>
    </source>
</evidence>
<comment type="caution">
    <text evidence="2">The sequence shown here is derived from an EMBL/GenBank/DDBJ whole genome shotgun (WGS) entry which is preliminary data.</text>
</comment>
<reference evidence="2" key="1">
    <citation type="submission" date="2023-03" db="EMBL/GenBank/DDBJ databases">
        <title>Massive genome expansion in bonnet fungi (Mycena s.s.) driven by repeated elements and novel gene families across ecological guilds.</title>
        <authorList>
            <consortium name="Lawrence Berkeley National Laboratory"/>
            <person name="Harder C.B."/>
            <person name="Miyauchi S."/>
            <person name="Viragh M."/>
            <person name="Kuo A."/>
            <person name="Thoen E."/>
            <person name="Andreopoulos B."/>
            <person name="Lu D."/>
            <person name="Skrede I."/>
            <person name="Drula E."/>
            <person name="Henrissat B."/>
            <person name="Morin E."/>
            <person name="Kohler A."/>
            <person name="Barry K."/>
            <person name="LaButti K."/>
            <person name="Morin E."/>
            <person name="Salamov A."/>
            <person name="Lipzen A."/>
            <person name="Mereny Z."/>
            <person name="Hegedus B."/>
            <person name="Baldrian P."/>
            <person name="Stursova M."/>
            <person name="Weitz H."/>
            <person name="Taylor A."/>
            <person name="Grigoriev I.V."/>
            <person name="Nagy L.G."/>
            <person name="Martin F."/>
            <person name="Kauserud H."/>
        </authorList>
    </citation>
    <scope>NUCLEOTIDE SEQUENCE</scope>
    <source>
        <strain evidence="2">CBHHK182m</strain>
    </source>
</reference>
<proteinExistence type="predicted"/>
<dbReference type="EMBL" id="JARKIB010000029">
    <property type="protein sequence ID" value="KAJ7763882.1"/>
    <property type="molecule type" value="Genomic_DNA"/>
</dbReference>
<feature type="compositionally biased region" description="Polar residues" evidence="1">
    <location>
        <begin position="22"/>
        <end position="39"/>
    </location>
</feature>
<name>A0AAD7JGF7_9AGAR</name>
<accession>A0AAD7JGF7</accession>
<keyword evidence="3" id="KW-1185">Reference proteome</keyword>
<evidence type="ECO:0000313" key="3">
    <source>
        <dbReference type="Proteomes" id="UP001215598"/>
    </source>
</evidence>
<dbReference type="Proteomes" id="UP001215598">
    <property type="component" value="Unassembled WGS sequence"/>
</dbReference>